<dbReference type="Pfam" id="PF00296">
    <property type="entry name" value="Bac_luciferase"/>
    <property type="match status" value="1"/>
</dbReference>
<keyword evidence="4 8" id="KW-0503">Monooxygenase</keyword>
<dbReference type="GO" id="GO:0016705">
    <property type="term" value="F:oxidoreductase activity, acting on paired donors, with incorporation or reduction of molecular oxygen"/>
    <property type="evidence" value="ECO:0007669"/>
    <property type="project" value="InterPro"/>
</dbReference>
<keyword evidence="3" id="KW-0560">Oxidoreductase</keyword>
<comment type="similarity">
    <text evidence="5">Belongs to the NtaA/SnaA/DszA monooxygenase family.</text>
</comment>
<dbReference type="AlphaFoldDB" id="A0A2W7ITP2"/>
<dbReference type="InterPro" id="IPR011251">
    <property type="entry name" value="Luciferase-like_dom"/>
</dbReference>
<evidence type="ECO:0000256" key="1">
    <source>
        <dbReference type="ARBA" id="ARBA00022630"/>
    </source>
</evidence>
<comment type="caution">
    <text evidence="8">The sequence shown here is derived from an EMBL/GenBank/DDBJ whole genome shotgun (WGS) entry which is preliminary data.</text>
</comment>
<evidence type="ECO:0000256" key="3">
    <source>
        <dbReference type="ARBA" id="ARBA00023002"/>
    </source>
</evidence>
<gene>
    <name evidence="8" type="ORF">C8P66_10142</name>
</gene>
<dbReference type="InterPro" id="IPR016215">
    <property type="entry name" value="NTA_MOA"/>
</dbReference>
<dbReference type="EMBL" id="QKYU01000001">
    <property type="protein sequence ID" value="PZW50829.1"/>
    <property type="molecule type" value="Genomic_DNA"/>
</dbReference>
<evidence type="ECO:0000256" key="4">
    <source>
        <dbReference type="ARBA" id="ARBA00023033"/>
    </source>
</evidence>
<dbReference type="CDD" id="cd01095">
    <property type="entry name" value="Nitrilotriacetate_monoxgenase"/>
    <property type="match status" value="1"/>
</dbReference>
<dbReference type="RefSeq" id="WP_111396129.1">
    <property type="nucleotide sequence ID" value="NZ_QKYU01000001.1"/>
</dbReference>
<dbReference type="PANTHER" id="PTHR30011">
    <property type="entry name" value="ALKANESULFONATE MONOOXYGENASE-RELATED"/>
    <property type="match status" value="1"/>
</dbReference>
<dbReference type="Gene3D" id="3.20.20.30">
    <property type="entry name" value="Luciferase-like domain"/>
    <property type="match status" value="1"/>
</dbReference>
<feature type="binding site" evidence="6">
    <location>
        <position position="219"/>
    </location>
    <ligand>
        <name>FMN</name>
        <dbReference type="ChEBI" id="CHEBI:58210"/>
    </ligand>
</feature>
<feature type="binding site" evidence="6">
    <location>
        <position position="218"/>
    </location>
    <ligand>
        <name>FMN</name>
        <dbReference type="ChEBI" id="CHEBI:58210"/>
    </ligand>
</feature>
<evidence type="ECO:0000256" key="5">
    <source>
        <dbReference type="ARBA" id="ARBA00033748"/>
    </source>
</evidence>
<feature type="binding site" evidence="6">
    <location>
        <position position="144"/>
    </location>
    <ligand>
        <name>FMN</name>
        <dbReference type="ChEBI" id="CHEBI:58210"/>
    </ligand>
</feature>
<dbReference type="SUPFAM" id="SSF51679">
    <property type="entry name" value="Bacterial luciferase-like"/>
    <property type="match status" value="1"/>
</dbReference>
<dbReference type="InterPro" id="IPR051260">
    <property type="entry name" value="Diverse_substr_monoxygenases"/>
</dbReference>
<dbReference type="InterPro" id="IPR036661">
    <property type="entry name" value="Luciferase-like_sf"/>
</dbReference>
<dbReference type="OrthoDB" id="6752030at2"/>
<feature type="domain" description="Luciferase-like" evidence="7">
    <location>
        <begin position="35"/>
        <end position="384"/>
    </location>
</feature>
<keyword evidence="2 6" id="KW-0288">FMN</keyword>
<evidence type="ECO:0000256" key="6">
    <source>
        <dbReference type="PIRSR" id="PIRSR000337-1"/>
    </source>
</evidence>
<evidence type="ECO:0000259" key="7">
    <source>
        <dbReference type="Pfam" id="PF00296"/>
    </source>
</evidence>
<proteinExistence type="inferred from homology"/>
<sequence>MTDRSLNLNLFIYPDGHHEAAWRYPGSQPDRILDLGWFQALAQRAEAAAFDAVFFADGPALAENIQYAPRFRLEPITLLAGIAAATSRIGLIATASTTYYEPYNLARLFASVDHLSHGRVGWNIVTTSSPAAARNFGLEEHPAHAARYARAEEFVDVVTKLWDSWEDDAIIADAASGLYADPAKIHAIEHVGRHFRVRGPLNAPRSPQGRPVYVQAGSSEDGRGFAARHAEAIFTAHQTLGAAQAFYADIKARALGVGRRPEHIKILPGLSPFIGSTQAEARALQEQFNALTQPAYSLQQLRQMLGVDFSGHDLDAPFPRHLIQPENSQAVASRFQVVLDIVDREQPTLRGLLHRLAGARGHFVMAGTPDQVADHIETWFTQGAADGFNVMPPWLPGGFEIFADEVVPILRRRGLFRSAYAGSTLRDHLGLPRPPSLYNQPARQLAS</sequence>
<dbReference type="PIRSF" id="PIRSF000337">
    <property type="entry name" value="NTA_MOA"/>
    <property type="match status" value="1"/>
</dbReference>
<reference evidence="8 9" key="1">
    <citation type="submission" date="2018-06" db="EMBL/GenBank/DDBJ databases">
        <title>Genomic Encyclopedia of Archaeal and Bacterial Type Strains, Phase II (KMG-II): from individual species to whole genera.</title>
        <authorList>
            <person name="Goeker M."/>
        </authorList>
    </citation>
    <scope>NUCLEOTIDE SEQUENCE [LARGE SCALE GENOMIC DNA]</scope>
    <source>
        <strain evidence="8 9">DSM 24525</strain>
    </source>
</reference>
<dbReference type="NCBIfam" id="TIGR03860">
    <property type="entry name" value="FMN_nitrolo"/>
    <property type="match status" value="1"/>
</dbReference>
<evidence type="ECO:0000313" key="8">
    <source>
        <dbReference type="EMBL" id="PZW50829.1"/>
    </source>
</evidence>
<feature type="binding site" evidence="6">
    <location>
        <position position="57"/>
    </location>
    <ligand>
        <name>FMN</name>
        <dbReference type="ChEBI" id="CHEBI:58210"/>
    </ligand>
</feature>
<keyword evidence="1 6" id="KW-0285">Flavoprotein</keyword>
<protein>
    <submittedName>
        <fullName evidence="8">FMN-dependent oxidoreductase (Nitrilotriacetate monooxygenase family)</fullName>
    </submittedName>
</protein>
<accession>A0A2W7ITP2</accession>
<keyword evidence="9" id="KW-1185">Reference proteome</keyword>
<dbReference type="PANTHER" id="PTHR30011:SF16">
    <property type="entry name" value="C2H2 FINGER DOMAIN TRANSCRIPTION FACTOR (EUROFUNG)-RELATED"/>
    <property type="match status" value="1"/>
</dbReference>
<evidence type="ECO:0000313" key="9">
    <source>
        <dbReference type="Proteomes" id="UP000249688"/>
    </source>
</evidence>
<dbReference type="Proteomes" id="UP000249688">
    <property type="component" value="Unassembled WGS sequence"/>
</dbReference>
<feature type="binding site" evidence="6">
    <location>
        <position position="148"/>
    </location>
    <ligand>
        <name>FMN</name>
        <dbReference type="ChEBI" id="CHEBI:58210"/>
    </ligand>
</feature>
<evidence type="ECO:0000256" key="2">
    <source>
        <dbReference type="ARBA" id="ARBA00022643"/>
    </source>
</evidence>
<dbReference type="GO" id="GO:0004497">
    <property type="term" value="F:monooxygenase activity"/>
    <property type="evidence" value="ECO:0007669"/>
    <property type="project" value="UniProtKB-KW"/>
</dbReference>
<name>A0A2W7ITP2_9PROT</name>
<feature type="binding site" evidence="6">
    <location>
        <position position="94"/>
    </location>
    <ligand>
        <name>FMN</name>
        <dbReference type="ChEBI" id="CHEBI:58210"/>
    </ligand>
</feature>
<organism evidence="8 9">
    <name type="scientific">Humitalea rosea</name>
    <dbReference type="NCBI Taxonomy" id="990373"/>
    <lineage>
        <taxon>Bacteria</taxon>
        <taxon>Pseudomonadati</taxon>
        <taxon>Pseudomonadota</taxon>
        <taxon>Alphaproteobacteria</taxon>
        <taxon>Acetobacterales</taxon>
        <taxon>Roseomonadaceae</taxon>
        <taxon>Humitalea</taxon>
    </lineage>
</organism>